<reference evidence="3" key="1">
    <citation type="submission" date="2025-08" db="UniProtKB">
        <authorList>
            <consortium name="RefSeq"/>
        </authorList>
    </citation>
    <scope>IDENTIFICATION</scope>
    <source>
        <strain evidence="3">15085-1641.00</strain>
        <tissue evidence="3">Whole body</tissue>
    </source>
</reference>
<evidence type="ECO:0000256" key="1">
    <source>
        <dbReference type="SAM" id="Phobius"/>
    </source>
</evidence>
<keyword evidence="1" id="KW-0472">Membrane</keyword>
<dbReference type="Proteomes" id="UP000504633">
    <property type="component" value="Unplaced"/>
</dbReference>
<name>A0A6J1MHU9_DROHY</name>
<dbReference type="KEGG" id="dhe:111604739"/>
<dbReference type="AlphaFoldDB" id="A0A6J1MHU9"/>
<dbReference type="OMA" id="HTSTCRQ"/>
<keyword evidence="1" id="KW-1133">Transmembrane helix</keyword>
<proteinExistence type="predicted"/>
<protein>
    <submittedName>
        <fullName evidence="3">Uncharacterized protein LOC111604739</fullName>
    </submittedName>
</protein>
<dbReference type="RefSeq" id="XP_023178680.1">
    <property type="nucleotide sequence ID" value="XM_023322912.2"/>
</dbReference>
<keyword evidence="1" id="KW-0812">Transmembrane</keyword>
<evidence type="ECO:0000313" key="3">
    <source>
        <dbReference type="RefSeq" id="XP_023178680.1"/>
    </source>
</evidence>
<accession>A0A6J1MHU9</accession>
<keyword evidence="2" id="KW-1185">Reference proteome</keyword>
<dbReference type="GeneID" id="111604739"/>
<sequence>MWTHQAVGNAEANMMMTPSCCQWPTLCWSVLKCISVVRVLGMDRHLFLWLSLTSLAMSIAVAAQLHKRKERRMQADRILEQERDQRLYELSMDNLLSTMDIEQIREPSDSTWSDMKSSPEFSQLSLRRSLSFSSNPKKSFKEASTDSTSLKHTSLVSQYTQTVATKRNRLAANPNNRVKQLTQLPTNERRKFAQQLNDIIERSKKTPIWRH</sequence>
<gene>
    <name evidence="3" type="primary">LOC111604739</name>
</gene>
<organism evidence="2 3">
    <name type="scientific">Drosophila hydei</name>
    <name type="common">Fruit fly</name>
    <dbReference type="NCBI Taxonomy" id="7224"/>
    <lineage>
        <taxon>Eukaryota</taxon>
        <taxon>Metazoa</taxon>
        <taxon>Ecdysozoa</taxon>
        <taxon>Arthropoda</taxon>
        <taxon>Hexapoda</taxon>
        <taxon>Insecta</taxon>
        <taxon>Pterygota</taxon>
        <taxon>Neoptera</taxon>
        <taxon>Endopterygota</taxon>
        <taxon>Diptera</taxon>
        <taxon>Brachycera</taxon>
        <taxon>Muscomorpha</taxon>
        <taxon>Ephydroidea</taxon>
        <taxon>Drosophilidae</taxon>
        <taxon>Drosophila</taxon>
    </lineage>
</organism>
<dbReference type="OrthoDB" id="10311619at2759"/>
<evidence type="ECO:0000313" key="2">
    <source>
        <dbReference type="Proteomes" id="UP000504633"/>
    </source>
</evidence>
<feature type="transmembrane region" description="Helical" evidence="1">
    <location>
        <begin position="46"/>
        <end position="65"/>
    </location>
</feature>